<reference evidence="2" key="1">
    <citation type="submission" date="2016-10" db="EMBL/GenBank/DDBJ databases">
        <authorList>
            <person name="Varghese N."/>
            <person name="Submissions S."/>
        </authorList>
    </citation>
    <scope>NUCLEOTIDE SEQUENCE [LARGE SCALE GENOMIC DNA]</scope>
    <source>
        <strain evidence="2">DSM 44637</strain>
    </source>
</reference>
<organism evidence="1 2">
    <name type="scientific">Amycolatopsis rubida</name>
    <dbReference type="NCBI Taxonomy" id="112413"/>
    <lineage>
        <taxon>Bacteria</taxon>
        <taxon>Bacillati</taxon>
        <taxon>Actinomycetota</taxon>
        <taxon>Actinomycetes</taxon>
        <taxon>Pseudonocardiales</taxon>
        <taxon>Pseudonocardiaceae</taxon>
        <taxon>Amycolatopsis</taxon>
    </lineage>
</organism>
<evidence type="ECO:0000313" key="2">
    <source>
        <dbReference type="Proteomes" id="UP000199137"/>
    </source>
</evidence>
<accession>A0A1I5FND7</accession>
<gene>
    <name evidence="1" type="ORF">SAMN05421854_1011220</name>
</gene>
<dbReference type="RefSeq" id="WP_093572404.1">
    <property type="nucleotide sequence ID" value="NZ_FOWC01000001.1"/>
</dbReference>
<sequence length="200" mass="20679">MRTASTKPILAVVAVLGVASCSSGEQGTAYPVQPAMSSLAQQTKAAALPQRPSDLPIAGTDPCDLLGQAQLDLLKVTSVPRKAAAPKDGPTCVFDSDKTEPFHALHLRIVNADLQEWLTGSRRKNSMTTAATSVEGYPAITNYRAAGTPADCEVLVGVAAGQTMAAQEFAITAGAFSQPQLCDIATQAAGLAVQGLKNRT</sequence>
<dbReference type="Pfam" id="PF12079">
    <property type="entry name" value="DUF3558"/>
    <property type="match status" value="1"/>
</dbReference>
<evidence type="ECO:0000313" key="1">
    <source>
        <dbReference type="EMBL" id="SFO25280.1"/>
    </source>
</evidence>
<dbReference type="EMBL" id="FOWC01000001">
    <property type="protein sequence ID" value="SFO25280.1"/>
    <property type="molecule type" value="Genomic_DNA"/>
</dbReference>
<dbReference type="PROSITE" id="PS51257">
    <property type="entry name" value="PROKAR_LIPOPROTEIN"/>
    <property type="match status" value="1"/>
</dbReference>
<dbReference type="OrthoDB" id="3700944at2"/>
<dbReference type="STRING" id="112413.SAMN05421854_1011220"/>
<evidence type="ECO:0008006" key="3">
    <source>
        <dbReference type="Google" id="ProtNLM"/>
    </source>
</evidence>
<dbReference type="AlphaFoldDB" id="A0A1I5FND7"/>
<proteinExistence type="predicted"/>
<dbReference type="InterPro" id="IPR024520">
    <property type="entry name" value="DUF3558"/>
</dbReference>
<protein>
    <recommendedName>
        <fullName evidence="3">DUF3558 domain-containing protein</fullName>
    </recommendedName>
</protein>
<name>A0A1I5FND7_9PSEU</name>
<dbReference type="Proteomes" id="UP000199137">
    <property type="component" value="Unassembled WGS sequence"/>
</dbReference>